<dbReference type="Proteomes" id="UP000507470">
    <property type="component" value="Unassembled WGS sequence"/>
</dbReference>
<sequence length="350" mass="39288">MQSLRNSNEPHHLESFSNYRTLMKMQTILFVLVLSINLVSCVINDCPQYNKPTVSDGGYTAKSFLAFSAKLVSKFENKAGRLAQLPAALLAENADVVCLNEQKYPYVYSSIHDGTTNNLLTANSSPCPFILTITLLWCMRRCTEITTIKGIIECDKENKCNAWKNLKQECITCVGAEGASRARSCIKTQQVNVAGNMILSKYPITKAESMFFVSDKQANREGKLIVEIAGRTIACTKIQTARNAAYYEPETKQLFSSSWAVENLSQAKCILSNFEQQEKALLMGDLECGPAIPSNNIREEHELSYNNLTIQFDSPYVSDVGQQTNRVEKHYHYTRDAERLQRSTNLLGMI</sequence>
<keyword evidence="2" id="KW-1185">Reference proteome</keyword>
<accession>A0A6J8CL49</accession>
<name>A0A6J8CL49_MYTCO</name>
<proteinExistence type="predicted"/>
<evidence type="ECO:0000313" key="1">
    <source>
        <dbReference type="EMBL" id="CAC5395887.1"/>
    </source>
</evidence>
<reference evidence="1 2" key="1">
    <citation type="submission" date="2020-06" db="EMBL/GenBank/DDBJ databases">
        <authorList>
            <person name="Li R."/>
            <person name="Bekaert M."/>
        </authorList>
    </citation>
    <scope>NUCLEOTIDE SEQUENCE [LARGE SCALE GENOMIC DNA]</scope>
    <source>
        <strain evidence="2">wild</strain>
    </source>
</reference>
<dbReference type="AlphaFoldDB" id="A0A6J8CL49"/>
<dbReference type="SUPFAM" id="SSF56219">
    <property type="entry name" value="DNase I-like"/>
    <property type="match status" value="1"/>
</dbReference>
<dbReference type="InterPro" id="IPR036691">
    <property type="entry name" value="Endo/exonu/phosph_ase_sf"/>
</dbReference>
<dbReference type="OrthoDB" id="6128907at2759"/>
<dbReference type="Gene3D" id="3.60.10.10">
    <property type="entry name" value="Endonuclease/exonuclease/phosphatase"/>
    <property type="match status" value="1"/>
</dbReference>
<gene>
    <name evidence="1" type="ORF">MCOR_30509</name>
</gene>
<organism evidence="1 2">
    <name type="scientific">Mytilus coruscus</name>
    <name type="common">Sea mussel</name>
    <dbReference type="NCBI Taxonomy" id="42192"/>
    <lineage>
        <taxon>Eukaryota</taxon>
        <taxon>Metazoa</taxon>
        <taxon>Spiralia</taxon>
        <taxon>Lophotrochozoa</taxon>
        <taxon>Mollusca</taxon>
        <taxon>Bivalvia</taxon>
        <taxon>Autobranchia</taxon>
        <taxon>Pteriomorphia</taxon>
        <taxon>Mytilida</taxon>
        <taxon>Mytiloidea</taxon>
        <taxon>Mytilidae</taxon>
        <taxon>Mytilinae</taxon>
        <taxon>Mytilus</taxon>
    </lineage>
</organism>
<protein>
    <submittedName>
        <fullName evidence="1">Uncharacterized protein</fullName>
    </submittedName>
</protein>
<dbReference type="EMBL" id="CACVKT020005595">
    <property type="protein sequence ID" value="CAC5395887.1"/>
    <property type="molecule type" value="Genomic_DNA"/>
</dbReference>
<evidence type="ECO:0000313" key="2">
    <source>
        <dbReference type="Proteomes" id="UP000507470"/>
    </source>
</evidence>